<dbReference type="SUPFAM" id="SSF53850">
    <property type="entry name" value="Periplasmic binding protein-like II"/>
    <property type="match status" value="1"/>
</dbReference>
<dbReference type="InterPro" id="IPR023765">
    <property type="entry name" value="SBP_5_CS"/>
</dbReference>
<protein>
    <submittedName>
        <fullName evidence="4">Peptide/nickel transport system substrate-binding protein</fullName>
    </submittedName>
</protein>
<accession>A0A927MNI8</accession>
<comment type="subcellular location">
    <subcellularLocation>
        <location evidence="1">Cell membrane</location>
        <topology evidence="1">Lipid-anchor</topology>
    </subcellularLocation>
</comment>
<dbReference type="InterPro" id="IPR039424">
    <property type="entry name" value="SBP_5"/>
</dbReference>
<dbReference type="EMBL" id="JADBEM010000001">
    <property type="protein sequence ID" value="MBE1603506.1"/>
    <property type="molecule type" value="Genomic_DNA"/>
</dbReference>
<comment type="caution">
    <text evidence="4">The sequence shown here is derived from an EMBL/GenBank/DDBJ whole genome shotgun (WGS) entry which is preliminary data.</text>
</comment>
<dbReference type="PANTHER" id="PTHR30290:SF62">
    <property type="entry name" value="OLIGOPEPTIDE ABC TRANSPORTER, PERIPLASMIC OLIGOPEPTIDE-BINDING PROTEIN"/>
    <property type="match status" value="1"/>
</dbReference>
<dbReference type="PANTHER" id="PTHR30290">
    <property type="entry name" value="PERIPLASMIC BINDING COMPONENT OF ABC TRANSPORTER"/>
    <property type="match status" value="1"/>
</dbReference>
<dbReference type="AlphaFoldDB" id="A0A927MNI8"/>
<feature type="compositionally biased region" description="Basic and acidic residues" evidence="2">
    <location>
        <begin position="16"/>
        <end position="35"/>
    </location>
</feature>
<dbReference type="GO" id="GO:0015833">
    <property type="term" value="P:peptide transport"/>
    <property type="evidence" value="ECO:0007669"/>
    <property type="project" value="TreeGrafter"/>
</dbReference>
<dbReference type="GO" id="GO:0005886">
    <property type="term" value="C:plasma membrane"/>
    <property type="evidence" value="ECO:0007669"/>
    <property type="project" value="UniProtKB-SubCell"/>
</dbReference>
<dbReference type="Pfam" id="PF00496">
    <property type="entry name" value="SBP_bac_5"/>
    <property type="match status" value="1"/>
</dbReference>
<dbReference type="PROSITE" id="PS01040">
    <property type="entry name" value="SBP_BACTERIAL_5"/>
    <property type="match status" value="1"/>
</dbReference>
<keyword evidence="5" id="KW-1185">Reference proteome</keyword>
<sequence>MTATVSGCDLLSTDPSGEREGQPRERGASTAKGKEAPTLAALVKEGKLPPVAERLPEDPVVVQPNDRIGVYGGEWTSGILGPSDAAWLTRTVGYENLMRWDPAFQEVIPNVARSIEVEDGGRAFVVALRRGMKWSDGEDFTAEDLVFAYNEVLLNEDLFPIPPSMYVPGDTAGKIEQVDATTVRFTFPRPNSLFVRLHATPDASDILGFPRHYMEQFHQKFNPGVEALVDSEDQPSWMELLLAKSDQWQNKELPRLHAWVPRTVFGEGSRYIYERNPYYWKTDPEGSQLPYIDRLIYRYIADPQVMILAASNGDFDMQDRTINTLRDKPVLAAAREKGGYRFFDEIPSDSTACVIALNLNHRDPVKREIFGNRDFRVGLSYAMNRQEIIDSVYQRQGEPYQVAPRDSSPYYDEEMAKQYTKYDVDLANEHLDRAGFAKRDSAGFRLGPDGRRISFAVEVPTAYRAEWPDTMQLVRGHWRAVGIDMQVKNEDRTLWSERVDAGHHDAVVWQAEGGGWIEPLMRTDWYFPSTSESVNYAGQWMEWYQTRGEGGEEPPPPVRRQMELYDQIRETVDEGARDELLRQLLQIAKEFFFHIGTILMPPSYGIVKNNFHNVPREIPQSFLYPTPGPTNPEQYFISDE</sequence>
<dbReference type="Gene3D" id="3.10.105.10">
    <property type="entry name" value="Dipeptide-binding Protein, Domain 3"/>
    <property type="match status" value="1"/>
</dbReference>
<evidence type="ECO:0000259" key="3">
    <source>
        <dbReference type="Pfam" id="PF00496"/>
    </source>
</evidence>
<reference evidence="4" key="1">
    <citation type="submission" date="2020-10" db="EMBL/GenBank/DDBJ databases">
        <title>Sequencing the genomes of 1000 actinobacteria strains.</title>
        <authorList>
            <person name="Klenk H.-P."/>
        </authorList>
    </citation>
    <scope>NUCLEOTIDE SEQUENCE</scope>
    <source>
        <strain evidence="4">DSM 45354</strain>
    </source>
</reference>
<evidence type="ECO:0000256" key="2">
    <source>
        <dbReference type="SAM" id="MobiDB-lite"/>
    </source>
</evidence>
<proteinExistence type="predicted"/>
<feature type="domain" description="Solute-binding protein family 5" evidence="3">
    <location>
        <begin position="106"/>
        <end position="529"/>
    </location>
</feature>
<organism evidence="4 5">
    <name type="scientific">Actinopolymorpha pittospori</name>
    <dbReference type="NCBI Taxonomy" id="648752"/>
    <lineage>
        <taxon>Bacteria</taxon>
        <taxon>Bacillati</taxon>
        <taxon>Actinomycetota</taxon>
        <taxon>Actinomycetes</taxon>
        <taxon>Propionibacteriales</taxon>
        <taxon>Actinopolymorphaceae</taxon>
        <taxon>Actinopolymorpha</taxon>
    </lineage>
</organism>
<name>A0A927MNI8_9ACTN</name>
<dbReference type="Proteomes" id="UP000638648">
    <property type="component" value="Unassembled WGS sequence"/>
</dbReference>
<dbReference type="CDD" id="cd08500">
    <property type="entry name" value="PBP2_NikA_DppA_OppA_like_4"/>
    <property type="match status" value="1"/>
</dbReference>
<evidence type="ECO:0000313" key="4">
    <source>
        <dbReference type="EMBL" id="MBE1603506.1"/>
    </source>
</evidence>
<evidence type="ECO:0000256" key="1">
    <source>
        <dbReference type="ARBA" id="ARBA00004193"/>
    </source>
</evidence>
<dbReference type="InterPro" id="IPR000914">
    <property type="entry name" value="SBP_5_dom"/>
</dbReference>
<dbReference type="RefSeq" id="WP_192748305.1">
    <property type="nucleotide sequence ID" value="NZ_BAABJL010000016.1"/>
</dbReference>
<dbReference type="GO" id="GO:1904680">
    <property type="term" value="F:peptide transmembrane transporter activity"/>
    <property type="evidence" value="ECO:0007669"/>
    <property type="project" value="TreeGrafter"/>
</dbReference>
<evidence type="ECO:0000313" key="5">
    <source>
        <dbReference type="Proteomes" id="UP000638648"/>
    </source>
</evidence>
<dbReference type="Gene3D" id="3.40.190.10">
    <property type="entry name" value="Periplasmic binding protein-like II"/>
    <property type="match status" value="1"/>
</dbReference>
<feature type="region of interest" description="Disordered" evidence="2">
    <location>
        <begin position="1"/>
        <end position="36"/>
    </location>
</feature>
<gene>
    <name evidence="4" type="ORF">HEB94_000354</name>
</gene>